<reference evidence="4 5" key="1">
    <citation type="submission" date="2018-05" db="EMBL/GenBank/DDBJ databases">
        <title>Genomic Encyclopedia of Type Strains, Phase IV (KMG-IV): sequencing the most valuable type-strain genomes for metagenomic binning, comparative biology and taxonomic classification.</title>
        <authorList>
            <person name="Goeker M."/>
        </authorList>
    </citation>
    <scope>NUCLEOTIDE SEQUENCE [LARGE SCALE GENOMIC DNA]</scope>
    <source>
        <strain evidence="4 5">DSM 6462</strain>
    </source>
</reference>
<proteinExistence type="predicted"/>
<dbReference type="Pfam" id="PF05378">
    <property type="entry name" value="Hydant_A_N"/>
    <property type="match status" value="1"/>
</dbReference>
<dbReference type="InterPro" id="IPR008040">
    <property type="entry name" value="Hydant_A_N"/>
</dbReference>
<keyword evidence="5" id="KW-1185">Reference proteome</keyword>
<dbReference type="Pfam" id="PF19278">
    <property type="entry name" value="Hydant_A_C"/>
    <property type="match status" value="1"/>
</dbReference>
<dbReference type="InterPro" id="IPR049517">
    <property type="entry name" value="ACX-like_C"/>
</dbReference>
<dbReference type="InterPro" id="IPR045079">
    <property type="entry name" value="Oxoprolinase-like"/>
</dbReference>
<dbReference type="GO" id="GO:0005829">
    <property type="term" value="C:cytosol"/>
    <property type="evidence" value="ECO:0007669"/>
    <property type="project" value="TreeGrafter"/>
</dbReference>
<dbReference type="PANTHER" id="PTHR11365:SF23">
    <property type="entry name" value="HYPOTHETICAL 5-OXOPROLINASE (EUROFUNG)-RELATED"/>
    <property type="match status" value="1"/>
</dbReference>
<evidence type="ECO:0000313" key="4">
    <source>
        <dbReference type="EMBL" id="PXW54011.1"/>
    </source>
</evidence>
<dbReference type="OrthoDB" id="9759608at2"/>
<dbReference type="PANTHER" id="PTHR11365">
    <property type="entry name" value="5-OXOPROLINASE RELATED"/>
    <property type="match status" value="1"/>
</dbReference>
<sequence>MLRIGVDIGGTFTDFAIWKDEGDGYVDIGSHKAPTSRPNFADAVKQGVRDLVARYGVAEDSPILVVHGTTVSTNAVIERSEPPIALITTKGFRDILGIARLRLDKPVDLFNRRSIPLVARENVFAITGRILADGSEDIHLDEAELLDAVETAVARGLSTMGVCFLNAHRNPAHERRAVALIRGRFPDVEVMASHEVWPQQSEYERAMLTLLNVYVKRLMQGYLQDIDDFLVETYPNAKLYITKSNGGIMSAAEARELPIHTLLSGPAAGVTAAHTLGRYLGLDRILTFDMGGTSADVSLIDGGRPMITAQAEVGDFPLMMPVTAVEAIGAGGGSIVWLDGGVLKVGPRSAGSLPGPACYGLGGTAPTLSDAYLIANYLSPKGLLGGRVALDRALAEKAFAPIADALGTDVVAAAESAIDVATSNMLAKISPFLARLGVGASDLTLMIFGGAGGVHGPILASEINIGRMVVPRLPSVFCAFGGLVSDLMHDAVRTVQGQPLTEAEIFDIFATLAAEGRDWLKRQSHEGQVKETEFIHLADMRYAAQSFTLSIDLSTVLAARGGLDAMVAAFHAEHARLFGHANPDAPVSIDTLRVRTIGRQAKPGAVALGSAGALPTPLEHRRIRSGGRWLEDVPVYAWRDLSPHWAGAGPAIIQQDLATILVPPGYGARVGALGDLELVKD</sequence>
<dbReference type="Pfam" id="PF01968">
    <property type="entry name" value="Hydantoinase_A"/>
    <property type="match status" value="1"/>
</dbReference>
<accession>A0A2V3TY70</accession>
<feature type="domain" description="Acetophenone carboxylase-like C-terminal" evidence="3">
    <location>
        <begin position="504"/>
        <end position="669"/>
    </location>
</feature>
<dbReference type="RefSeq" id="WP_110377264.1">
    <property type="nucleotide sequence ID" value="NZ_JAHBRY010000002.1"/>
</dbReference>
<dbReference type="GO" id="GO:0017168">
    <property type="term" value="F:5-oxoprolinase (ATP-hydrolyzing) activity"/>
    <property type="evidence" value="ECO:0007669"/>
    <property type="project" value="TreeGrafter"/>
</dbReference>
<dbReference type="GO" id="GO:0006749">
    <property type="term" value="P:glutathione metabolic process"/>
    <property type="evidence" value="ECO:0007669"/>
    <property type="project" value="TreeGrafter"/>
</dbReference>
<dbReference type="SUPFAM" id="SSF53067">
    <property type="entry name" value="Actin-like ATPase domain"/>
    <property type="match status" value="1"/>
</dbReference>
<feature type="domain" description="Hydantoinase/oxoprolinase N-terminal" evidence="2">
    <location>
        <begin position="3"/>
        <end position="182"/>
    </location>
</feature>
<gene>
    <name evidence="4" type="ORF">C7450_11240</name>
</gene>
<dbReference type="EMBL" id="QJJK01000012">
    <property type="protein sequence ID" value="PXW54011.1"/>
    <property type="molecule type" value="Genomic_DNA"/>
</dbReference>
<dbReference type="AlphaFoldDB" id="A0A2V3TY70"/>
<evidence type="ECO:0000259" key="2">
    <source>
        <dbReference type="Pfam" id="PF05378"/>
    </source>
</evidence>
<name>A0A2V3TY70_9HYPH</name>
<dbReference type="InterPro" id="IPR002821">
    <property type="entry name" value="Hydantoinase_A"/>
</dbReference>
<protein>
    <submittedName>
        <fullName evidence="4">N-methylhydantoinase A</fullName>
    </submittedName>
</protein>
<comment type="caution">
    <text evidence="4">The sequence shown here is derived from an EMBL/GenBank/DDBJ whole genome shotgun (WGS) entry which is preliminary data.</text>
</comment>
<dbReference type="InterPro" id="IPR043129">
    <property type="entry name" value="ATPase_NBD"/>
</dbReference>
<evidence type="ECO:0000259" key="3">
    <source>
        <dbReference type="Pfam" id="PF19278"/>
    </source>
</evidence>
<evidence type="ECO:0000313" key="5">
    <source>
        <dbReference type="Proteomes" id="UP000248021"/>
    </source>
</evidence>
<dbReference type="Proteomes" id="UP000248021">
    <property type="component" value="Unassembled WGS sequence"/>
</dbReference>
<evidence type="ECO:0000259" key="1">
    <source>
        <dbReference type="Pfam" id="PF01968"/>
    </source>
</evidence>
<organism evidence="4 5">
    <name type="scientific">Chelatococcus asaccharovorans</name>
    <dbReference type="NCBI Taxonomy" id="28210"/>
    <lineage>
        <taxon>Bacteria</taxon>
        <taxon>Pseudomonadati</taxon>
        <taxon>Pseudomonadota</taxon>
        <taxon>Alphaproteobacteria</taxon>
        <taxon>Hyphomicrobiales</taxon>
        <taxon>Chelatococcaceae</taxon>
        <taxon>Chelatococcus</taxon>
    </lineage>
</organism>
<feature type="domain" description="Hydantoinase A/oxoprolinase" evidence="1">
    <location>
        <begin position="208"/>
        <end position="490"/>
    </location>
</feature>